<reference evidence="1" key="1">
    <citation type="submission" date="2021-05" db="EMBL/GenBank/DDBJ databases">
        <authorList>
            <person name="Scholz U."/>
            <person name="Mascher M."/>
            <person name="Fiebig A."/>
        </authorList>
    </citation>
    <scope>NUCLEOTIDE SEQUENCE [LARGE SCALE GENOMIC DNA]</scope>
</reference>
<organism evidence="1 2">
    <name type="scientific">Avena sativa</name>
    <name type="common">Oat</name>
    <dbReference type="NCBI Taxonomy" id="4498"/>
    <lineage>
        <taxon>Eukaryota</taxon>
        <taxon>Viridiplantae</taxon>
        <taxon>Streptophyta</taxon>
        <taxon>Embryophyta</taxon>
        <taxon>Tracheophyta</taxon>
        <taxon>Spermatophyta</taxon>
        <taxon>Magnoliopsida</taxon>
        <taxon>Liliopsida</taxon>
        <taxon>Poales</taxon>
        <taxon>Poaceae</taxon>
        <taxon>BOP clade</taxon>
        <taxon>Pooideae</taxon>
        <taxon>Poodae</taxon>
        <taxon>Poeae</taxon>
        <taxon>Poeae Chloroplast Group 1 (Aveneae type)</taxon>
        <taxon>Aveninae</taxon>
        <taxon>Avena</taxon>
    </lineage>
</organism>
<proteinExistence type="predicted"/>
<dbReference type="Proteomes" id="UP001732700">
    <property type="component" value="Chromosome 6A"/>
</dbReference>
<protein>
    <submittedName>
        <fullName evidence="1">Uncharacterized protein</fullName>
    </submittedName>
</protein>
<accession>A0ACD5YQG7</accession>
<name>A0ACD5YQG7_AVESA</name>
<evidence type="ECO:0000313" key="1">
    <source>
        <dbReference type="EnsemblPlants" id="AVESA.00010b.r2.6AG1025180.1.CDS"/>
    </source>
</evidence>
<sequence>MEALFLPLRPSRGLPPRSSSLAMTRLIRPRLAREFPLRKKKILKRLSLMNPSTSTRSMSPSPMRLPSHARTTSTRYALCSNGALREPDVRLCQPSCRFPGSLHPPCSSSGGKRPSFRRPPCFSGRRVVVFATSFEREYAIDCGPYLGREHSVHLTRHEDTDNRFLFTQEELVAISIEDFSMEHWSPPHIIHSTAAFANSYHINPICLSGMDYSAVLVTVKACRLSDIPHALAIPGAPFGGSGGRGGNVFLGGFNPNSSPPPPSLAPNNGVGPNRVIEMPGGGAMWGTHAPVVRAVPILAKPSNAEVKLFPGFFEVHVSGPRGAKGFYKIPTAPRGSGPLMVSNFASCSTGHLAQVASVGHAFLPVLSVDVFYRDPRAVFVPPSSAVLEGMVVPRLDRPGPDDYDKVKVEGAALQLSSGPPAPEKALAGQAKVVVAPSPMQRSLRLDLIEESTFVFVLERASRRKRSKLEGLSGLSCIGLLPSKELLELAKEVLGTLGADYVGYSLAPVRPSFRGCLPVARCWLLEAHARSTPPPPCFISFVCCGWSPSHPFVPLSWLSV</sequence>
<keyword evidence="2" id="KW-1185">Reference proteome</keyword>
<reference evidence="1" key="2">
    <citation type="submission" date="2025-09" db="UniProtKB">
        <authorList>
            <consortium name="EnsemblPlants"/>
        </authorList>
    </citation>
    <scope>IDENTIFICATION</scope>
</reference>
<dbReference type="EnsemblPlants" id="AVESA.00010b.r2.6AG1025180.1">
    <property type="protein sequence ID" value="AVESA.00010b.r2.6AG1025180.1.CDS"/>
    <property type="gene ID" value="AVESA.00010b.r2.6AG1025180"/>
</dbReference>
<evidence type="ECO:0000313" key="2">
    <source>
        <dbReference type="Proteomes" id="UP001732700"/>
    </source>
</evidence>